<gene>
    <name evidence="2" type="primary">ST2210</name>
    <name evidence="2" type="ordered locus">STK_22100</name>
</gene>
<protein>
    <submittedName>
        <fullName evidence="2">PadR family transcriptional regulator</fullName>
    </submittedName>
</protein>
<dbReference type="SUPFAM" id="SSF46785">
    <property type="entry name" value="Winged helix' DNA-binding domain"/>
    <property type="match status" value="1"/>
</dbReference>
<dbReference type="InterPro" id="IPR005149">
    <property type="entry name" value="Tscrpt_reg_PadR_N"/>
</dbReference>
<dbReference type="PANTHER" id="PTHR43252">
    <property type="entry name" value="TRANSCRIPTIONAL REGULATOR YQJI"/>
    <property type="match status" value="1"/>
</dbReference>
<dbReference type="KEGG" id="sto:STK_22100"/>
<dbReference type="EMBL" id="BA000023">
    <property type="protein sequence ID" value="BAK54759.1"/>
    <property type="molecule type" value="Genomic_DNA"/>
</dbReference>
<name>F9VPB2_SULTO</name>
<accession>F9VPB2</accession>
<evidence type="ECO:0000313" key="2">
    <source>
        <dbReference type="EMBL" id="BAK54759.1"/>
    </source>
</evidence>
<dbReference type="eggNOG" id="arCOG00002">
    <property type="taxonomic scope" value="Archaea"/>
</dbReference>
<reference evidence="3" key="1">
    <citation type="journal article" date="2001" name="DNA Res.">
        <title>Complete genome sequence of an aerobic thermoacidophilic Crenarchaeon, Sulfolobus tokodaii strain7.</title>
        <authorList>
            <person name="Kawarabayasi Y."/>
            <person name="Hino Y."/>
            <person name="Horikawa H."/>
            <person name="Jin-no K."/>
            <person name="Takahashi M."/>
            <person name="Sekine M."/>
            <person name="Baba S."/>
            <person name="Ankai A."/>
            <person name="Kosugi H."/>
            <person name="Hosoyama A."/>
            <person name="Fukui S."/>
            <person name="Nagai Y."/>
            <person name="Nishijima K."/>
            <person name="Otsuka R."/>
            <person name="Nakazawa H."/>
            <person name="Takamiya M."/>
            <person name="Kato Y."/>
            <person name="Yoshizawa T."/>
            <person name="Tanaka T."/>
            <person name="Kudoh Y."/>
            <person name="Yamazaki J."/>
            <person name="Kushida N."/>
            <person name="Oguchi A."/>
            <person name="Aoki K."/>
            <person name="Masuda S."/>
            <person name="Yanagii M."/>
            <person name="Nishimura M."/>
            <person name="Yamagishi A."/>
            <person name="Oshima T."/>
            <person name="Kikuchi H."/>
        </authorList>
    </citation>
    <scope>NUCLEOTIDE SEQUENCE [LARGE SCALE GENOMIC DNA]</scope>
    <source>
        <strain evidence="3">DSM 16993 / JCM 10545 / NBRC 100140 / 7</strain>
    </source>
</reference>
<keyword evidence="3" id="KW-1185">Reference proteome</keyword>
<dbReference type="Proteomes" id="UP000001015">
    <property type="component" value="Chromosome"/>
</dbReference>
<organism evidence="2 3">
    <name type="scientific">Sulfurisphaera tokodaii (strain DSM 16993 / JCM 10545 / NBRC 100140 / 7)</name>
    <name type="common">Sulfolobus tokodaii</name>
    <dbReference type="NCBI Taxonomy" id="273063"/>
    <lineage>
        <taxon>Archaea</taxon>
        <taxon>Thermoproteota</taxon>
        <taxon>Thermoprotei</taxon>
        <taxon>Sulfolobales</taxon>
        <taxon>Sulfolobaceae</taxon>
        <taxon>Sulfurisphaera</taxon>
    </lineage>
</organism>
<proteinExistence type="predicted"/>
<dbReference type="Gene3D" id="1.10.10.10">
    <property type="entry name" value="Winged helix-like DNA-binding domain superfamily/Winged helix DNA-binding domain"/>
    <property type="match status" value="1"/>
</dbReference>
<evidence type="ECO:0000259" key="1">
    <source>
        <dbReference type="Pfam" id="PF03551"/>
    </source>
</evidence>
<evidence type="ECO:0000313" key="3">
    <source>
        <dbReference type="Proteomes" id="UP000001015"/>
    </source>
</evidence>
<dbReference type="PANTHER" id="PTHR43252:SF2">
    <property type="entry name" value="TRANSCRIPTION REGULATOR, PADR-LIKE FAMILY"/>
    <property type="match status" value="1"/>
</dbReference>
<dbReference type="STRING" id="273063.STK_22100"/>
<dbReference type="InterPro" id="IPR036388">
    <property type="entry name" value="WH-like_DNA-bd_sf"/>
</dbReference>
<dbReference type="PATRIC" id="fig|273063.9.peg.2507"/>
<feature type="domain" description="Transcription regulator PadR N-terminal" evidence="1">
    <location>
        <begin position="19"/>
        <end position="87"/>
    </location>
</feature>
<dbReference type="InterPro" id="IPR036390">
    <property type="entry name" value="WH_DNA-bd_sf"/>
</dbReference>
<dbReference type="Pfam" id="PF03551">
    <property type="entry name" value="PadR"/>
    <property type="match status" value="1"/>
</dbReference>
<dbReference type="AlphaFoldDB" id="F9VPB2"/>
<sequence>MMRKISLDRIKRGALKSLVISSLAEKPMYVYEIIKSIQSKTGGFYKPSPGSIYPVLRSLLNEGLIEAFEENGKKMYKLTNKGIEEFNRLKREREDFFSPNSPIKREIIDTLFEIGYIIYINREKVDNKKLQQISNILQNCKKDILELFEKSE</sequence>